<evidence type="ECO:0000313" key="1">
    <source>
        <dbReference type="EMBL" id="EXA30761.1"/>
    </source>
</evidence>
<dbReference type="EMBL" id="JH651035">
    <property type="protein sequence ID" value="EXA30761.1"/>
    <property type="molecule type" value="Genomic_DNA"/>
</dbReference>
<accession>W9NJ43</accession>
<dbReference type="HOGENOM" id="CLU_3224612_0_0_1"/>
<reference evidence="1" key="1">
    <citation type="submission" date="2011-10" db="EMBL/GenBank/DDBJ databases">
        <title>The Genome Sequence of Fusarium oxysporum HDV247.</title>
        <authorList>
            <consortium name="The Broad Institute Genome Sequencing Platform"/>
            <person name="Ma L.-J."/>
            <person name="Gale L.R."/>
            <person name="Schwartz D.C."/>
            <person name="Zhou S."/>
            <person name="Corby-Kistler H."/>
            <person name="Young S.K."/>
            <person name="Zeng Q."/>
            <person name="Gargeya S."/>
            <person name="Fitzgerald M."/>
            <person name="Haas B."/>
            <person name="Abouelleil A."/>
            <person name="Alvarado L."/>
            <person name="Arachchi H.M."/>
            <person name="Berlin A."/>
            <person name="Brown A."/>
            <person name="Chapman S.B."/>
            <person name="Chen Z."/>
            <person name="Dunbar C."/>
            <person name="Freedman E."/>
            <person name="Gearin G."/>
            <person name="Goldberg J."/>
            <person name="Griggs A."/>
            <person name="Gujja S."/>
            <person name="Heiman D."/>
            <person name="Howarth C."/>
            <person name="Larson L."/>
            <person name="Lui A."/>
            <person name="MacDonald P.J.P."/>
            <person name="Montmayeur A."/>
            <person name="Murphy C."/>
            <person name="Neiman D."/>
            <person name="Pearson M."/>
            <person name="Priest M."/>
            <person name="Roberts A."/>
            <person name="Saif S."/>
            <person name="Shea T."/>
            <person name="Shenoy N."/>
            <person name="Sisk P."/>
            <person name="Stolte C."/>
            <person name="Sykes S."/>
            <person name="Wortman J."/>
            <person name="Nusbaum C."/>
            <person name="Birren B."/>
        </authorList>
    </citation>
    <scope>NUCLEOTIDE SEQUENCE [LARGE SCALE GENOMIC DNA]</scope>
    <source>
        <strain evidence="1">HDV247</strain>
    </source>
</reference>
<reference evidence="1" key="2">
    <citation type="submission" date="2012-05" db="EMBL/GenBank/DDBJ databases">
        <title>Annotation of the Genome Sequence of Fusarium oxysporum HDV247.</title>
        <authorList>
            <consortium name="The Broad Institute Genomics Platform"/>
            <person name="Ma L.-J."/>
            <person name="Corby-Kistler H."/>
            <person name="Broz K."/>
            <person name="Gale L.R."/>
            <person name="Jonkers W."/>
            <person name="O'Donnell K."/>
            <person name="Ploetz R."/>
            <person name="Steinberg C."/>
            <person name="Schwartz D.C."/>
            <person name="VanEtten H."/>
            <person name="Zhou S."/>
            <person name="Young S.K."/>
            <person name="Zeng Q."/>
            <person name="Gargeya S."/>
            <person name="Fitzgerald M."/>
            <person name="Abouelleil A."/>
            <person name="Alvarado L."/>
            <person name="Chapman S.B."/>
            <person name="Gainer-Dewar J."/>
            <person name="Goldberg J."/>
            <person name="Griggs A."/>
            <person name="Gujja S."/>
            <person name="Hansen M."/>
            <person name="Howarth C."/>
            <person name="Imamovic A."/>
            <person name="Ireland A."/>
            <person name="Larimer J."/>
            <person name="McCowan C."/>
            <person name="Murphy C."/>
            <person name="Pearson M."/>
            <person name="Poon T.W."/>
            <person name="Priest M."/>
            <person name="Roberts A."/>
            <person name="Saif S."/>
            <person name="Shea T."/>
            <person name="Sykes S."/>
            <person name="Wortman J."/>
            <person name="Nusbaum C."/>
            <person name="Birren B."/>
        </authorList>
    </citation>
    <scope>NUCLEOTIDE SEQUENCE</scope>
    <source>
        <strain evidence="1">HDV247</strain>
    </source>
</reference>
<protein>
    <submittedName>
        <fullName evidence="1">Uncharacterized protein</fullName>
    </submittedName>
</protein>
<gene>
    <name evidence="1" type="ORF">FOVG_17865</name>
</gene>
<proteinExistence type="predicted"/>
<dbReference type="Proteomes" id="UP000030751">
    <property type="component" value="Unassembled WGS sequence"/>
</dbReference>
<name>W9NJ43_FUSOX</name>
<sequence>MAVILSPAQLRLLLIWRAKTVEPMNDPPKVGFVELRMFQVTAAS</sequence>
<dbReference type="AlphaFoldDB" id="W9NJ43"/>
<organism evidence="1">
    <name type="scientific">Fusarium oxysporum f. sp. pisi HDV247</name>
    <dbReference type="NCBI Taxonomy" id="1080344"/>
    <lineage>
        <taxon>Eukaryota</taxon>
        <taxon>Fungi</taxon>
        <taxon>Dikarya</taxon>
        <taxon>Ascomycota</taxon>
        <taxon>Pezizomycotina</taxon>
        <taxon>Sordariomycetes</taxon>
        <taxon>Hypocreomycetidae</taxon>
        <taxon>Hypocreales</taxon>
        <taxon>Nectriaceae</taxon>
        <taxon>Fusarium</taxon>
        <taxon>Fusarium oxysporum species complex</taxon>
    </lineage>
</organism>